<dbReference type="InterPro" id="IPR016181">
    <property type="entry name" value="Acyl_CoA_acyltransferase"/>
</dbReference>
<name>A0A7H1BGD4_9ACTN</name>
<dbReference type="CDD" id="cd04301">
    <property type="entry name" value="NAT_SF"/>
    <property type="match status" value="1"/>
</dbReference>
<organism evidence="3 4">
    <name type="scientific">Streptomyces xanthii</name>
    <dbReference type="NCBI Taxonomy" id="2768069"/>
    <lineage>
        <taxon>Bacteria</taxon>
        <taxon>Bacillati</taxon>
        <taxon>Actinomycetota</taxon>
        <taxon>Actinomycetes</taxon>
        <taxon>Kitasatosporales</taxon>
        <taxon>Streptomycetaceae</taxon>
        <taxon>Streptomyces</taxon>
    </lineage>
</organism>
<dbReference type="KEGG" id="sxn:IAG42_32085"/>
<dbReference type="SUPFAM" id="SSF55729">
    <property type="entry name" value="Acyl-CoA N-acyltransferases (Nat)"/>
    <property type="match status" value="1"/>
</dbReference>
<dbReference type="PROSITE" id="PS51186">
    <property type="entry name" value="GNAT"/>
    <property type="match status" value="1"/>
</dbReference>
<dbReference type="EMBL" id="CP061281">
    <property type="protein sequence ID" value="QNS07789.1"/>
    <property type="molecule type" value="Genomic_DNA"/>
</dbReference>
<dbReference type="AlphaFoldDB" id="A0A7H1BGD4"/>
<gene>
    <name evidence="3" type="ORF">IAG42_32085</name>
</gene>
<keyword evidence="4" id="KW-1185">Reference proteome</keyword>
<feature type="compositionally biased region" description="Basic and acidic residues" evidence="1">
    <location>
        <begin position="1"/>
        <end position="21"/>
    </location>
</feature>
<dbReference type="GO" id="GO:0016747">
    <property type="term" value="F:acyltransferase activity, transferring groups other than amino-acyl groups"/>
    <property type="evidence" value="ECO:0007669"/>
    <property type="project" value="InterPro"/>
</dbReference>
<evidence type="ECO:0000313" key="3">
    <source>
        <dbReference type="EMBL" id="QNS07789.1"/>
    </source>
</evidence>
<dbReference type="Gene3D" id="3.40.630.30">
    <property type="match status" value="1"/>
</dbReference>
<dbReference type="Pfam" id="PF08445">
    <property type="entry name" value="FR47"/>
    <property type="match status" value="1"/>
</dbReference>
<evidence type="ECO:0000313" key="4">
    <source>
        <dbReference type="Proteomes" id="UP000516428"/>
    </source>
</evidence>
<feature type="domain" description="N-acetyltransferase" evidence="2">
    <location>
        <begin position="131"/>
        <end position="263"/>
    </location>
</feature>
<dbReference type="InterPro" id="IPR013653">
    <property type="entry name" value="GCN5-like_dom"/>
</dbReference>
<dbReference type="Proteomes" id="UP000516428">
    <property type="component" value="Chromosome"/>
</dbReference>
<evidence type="ECO:0000259" key="2">
    <source>
        <dbReference type="PROSITE" id="PS51186"/>
    </source>
</evidence>
<protein>
    <submittedName>
        <fullName evidence="3">GNAT family N-acetyltransferase</fullName>
    </submittedName>
</protein>
<reference evidence="3 4" key="1">
    <citation type="submission" date="2020-09" db="EMBL/GenBank/DDBJ databases">
        <title>A novel species.</title>
        <authorList>
            <person name="Gao J."/>
        </authorList>
    </citation>
    <scope>NUCLEOTIDE SEQUENCE [LARGE SCALE GENOMIC DNA]</scope>
    <source>
        <strain evidence="3 4">CRXT-Y-14</strain>
    </source>
</reference>
<dbReference type="RefSeq" id="WP_188340451.1">
    <property type="nucleotide sequence ID" value="NZ_CP061281.1"/>
</dbReference>
<sequence>MTQTYEERGATPARDTADPGREPGGAGGFRTERVADAVLDNPAYAALRGPHAHLAERSGRVLRYPVDVSPWLGLPDVPGPGDWADLVAFAGPDGAVPLPGVRLDLPDGWEVTEDFAGVQLVGDRVDAAHDPEAVRLTTADVPEMLELVARTRPGPFLPRTIELGTYLGIRRGGALVAMAGERLRPPGWTEISAVCTDPDQRGQGLAGRLVRAVAAGVLERGETPFLHTGAGNTNAIRLYETLGFRLRRTTRFRTARVPGARTA</sequence>
<evidence type="ECO:0000256" key="1">
    <source>
        <dbReference type="SAM" id="MobiDB-lite"/>
    </source>
</evidence>
<proteinExistence type="predicted"/>
<accession>A0A7H1BGD4</accession>
<dbReference type="InterPro" id="IPR000182">
    <property type="entry name" value="GNAT_dom"/>
</dbReference>
<feature type="region of interest" description="Disordered" evidence="1">
    <location>
        <begin position="1"/>
        <end position="29"/>
    </location>
</feature>
<keyword evidence="3" id="KW-0808">Transferase</keyword>